<evidence type="ECO:0000256" key="7">
    <source>
        <dbReference type="ARBA" id="ARBA00023157"/>
    </source>
</evidence>
<feature type="region of interest" description="Disordered" evidence="9">
    <location>
        <begin position="199"/>
        <end position="247"/>
    </location>
</feature>
<feature type="region of interest" description="Disordered" evidence="9">
    <location>
        <begin position="54"/>
        <end position="73"/>
    </location>
</feature>
<keyword evidence="3" id="KW-0653">Protein transport</keyword>
<keyword evidence="12" id="KW-1185">Reference proteome</keyword>
<dbReference type="AlphaFoldDB" id="S0F2S5"/>
<keyword evidence="5" id="KW-0811">Translocation</keyword>
<sequence length="247" mass="25863">MIGWSTPPKGAGRAASHTHSILCSIASFLSCRSHASATRPPRRTLFLLTPRMSTPEAPEAASAPAPEIPDSDAEVYAASAAENALPSDKQTPSAPDDLSALSEALDAAVLEEKNADAHKVIAGGDAPPADPAEDTPTLSKEEMVEEALACPCIAAMRDGPCGDAFTSAYRCFLESETEPKGMNCIDSFSAMQTCMVAHPEDYPVDEDGDPNLAEGKMEQPDVAETKSAEGADVQQTQPQTAEVSSSR</sequence>
<proteinExistence type="predicted"/>
<evidence type="ECO:0000256" key="8">
    <source>
        <dbReference type="ARBA" id="ARBA00023284"/>
    </source>
</evidence>
<keyword evidence="8" id="KW-0676">Redox-active center</keyword>
<dbReference type="InterPro" id="IPR012891">
    <property type="entry name" value="GCK_dom"/>
</dbReference>
<feature type="compositionally biased region" description="Polar residues" evidence="9">
    <location>
        <begin position="233"/>
        <end position="247"/>
    </location>
</feature>
<evidence type="ECO:0000256" key="2">
    <source>
        <dbReference type="ARBA" id="ARBA00022448"/>
    </source>
</evidence>
<evidence type="ECO:0000313" key="12">
    <source>
        <dbReference type="Proteomes" id="UP000012073"/>
    </source>
</evidence>
<dbReference type="GO" id="GO:0015035">
    <property type="term" value="F:protein-disulfide reductase activity"/>
    <property type="evidence" value="ECO:0007669"/>
    <property type="project" value="InterPro"/>
</dbReference>
<dbReference type="Gene3D" id="1.10.287.2900">
    <property type="match status" value="1"/>
</dbReference>
<evidence type="ECO:0000259" key="10">
    <source>
        <dbReference type="Pfam" id="PF07802"/>
    </source>
</evidence>
<keyword evidence="6" id="KW-0496">Mitochondrion</keyword>
<feature type="compositionally biased region" description="Basic and acidic residues" evidence="9">
    <location>
        <begin position="215"/>
        <end position="229"/>
    </location>
</feature>
<dbReference type="KEGG" id="ccp:CHC_T00007926001"/>
<keyword evidence="2" id="KW-0813">Transport</keyword>
<evidence type="ECO:0000256" key="5">
    <source>
        <dbReference type="ARBA" id="ARBA00023010"/>
    </source>
</evidence>
<organism evidence="11 12">
    <name type="scientific">Chondrus crispus</name>
    <name type="common">Carrageen Irish moss</name>
    <name type="synonym">Polymorpha crispa</name>
    <dbReference type="NCBI Taxonomy" id="2769"/>
    <lineage>
        <taxon>Eukaryota</taxon>
        <taxon>Rhodophyta</taxon>
        <taxon>Florideophyceae</taxon>
        <taxon>Rhodymeniophycidae</taxon>
        <taxon>Gigartinales</taxon>
        <taxon>Gigartinaceae</taxon>
        <taxon>Chondrus</taxon>
    </lineage>
</organism>
<dbReference type="PANTHER" id="PTHR21622:SF0">
    <property type="entry name" value="COILED-COIL-HELIX-COILED-COIL-HELIX DOMAIN CONTAINING 4"/>
    <property type="match status" value="1"/>
</dbReference>
<evidence type="ECO:0000256" key="3">
    <source>
        <dbReference type="ARBA" id="ARBA00022927"/>
    </source>
</evidence>
<evidence type="ECO:0000313" key="11">
    <source>
        <dbReference type="EMBL" id="CDF77416.1"/>
    </source>
</evidence>
<dbReference type="GO" id="GO:0045041">
    <property type="term" value="P:protein import into mitochondrial intermembrane space"/>
    <property type="evidence" value="ECO:0007669"/>
    <property type="project" value="InterPro"/>
</dbReference>
<evidence type="ECO:0000256" key="1">
    <source>
        <dbReference type="ARBA" id="ARBA00004173"/>
    </source>
</evidence>
<dbReference type="Gramene" id="CDF77416">
    <property type="protein sequence ID" value="CDF77416"/>
    <property type="gene ID" value="CHC_T00007926001"/>
</dbReference>
<dbReference type="PANTHER" id="PTHR21622">
    <property type="entry name" value="COILED-COIL-HELIX-COILED-COIL-HELIX DOMAIN CONTAINING 4"/>
    <property type="match status" value="1"/>
</dbReference>
<dbReference type="RefSeq" id="XP_005712290.1">
    <property type="nucleotide sequence ID" value="XM_005712233.1"/>
</dbReference>
<evidence type="ECO:0000256" key="6">
    <source>
        <dbReference type="ARBA" id="ARBA00023128"/>
    </source>
</evidence>
<accession>S0F2S5</accession>
<protein>
    <recommendedName>
        <fullName evidence="10">GCK domain-containing protein</fullName>
    </recommendedName>
</protein>
<dbReference type="STRING" id="2769.S0F2S5"/>
<keyword evidence="4" id="KW-0560">Oxidoreductase</keyword>
<reference evidence="12" key="1">
    <citation type="journal article" date="2013" name="Proc. Natl. Acad. Sci. U.S.A.">
        <title>Genome structure and metabolic features in the red seaweed Chondrus crispus shed light on evolution of the Archaeplastida.</title>
        <authorList>
            <person name="Collen J."/>
            <person name="Porcel B."/>
            <person name="Carre W."/>
            <person name="Ball S.G."/>
            <person name="Chaparro C."/>
            <person name="Tonon T."/>
            <person name="Barbeyron T."/>
            <person name="Michel G."/>
            <person name="Noel B."/>
            <person name="Valentin K."/>
            <person name="Elias M."/>
            <person name="Artiguenave F."/>
            <person name="Arun A."/>
            <person name="Aury J.M."/>
            <person name="Barbosa-Neto J.F."/>
            <person name="Bothwell J.H."/>
            <person name="Bouget F.Y."/>
            <person name="Brillet L."/>
            <person name="Cabello-Hurtado F."/>
            <person name="Capella-Gutierrez S."/>
            <person name="Charrier B."/>
            <person name="Cladiere L."/>
            <person name="Cock J.M."/>
            <person name="Coelho S.M."/>
            <person name="Colleoni C."/>
            <person name="Czjzek M."/>
            <person name="Da Silva C."/>
            <person name="Delage L."/>
            <person name="Denoeud F."/>
            <person name="Deschamps P."/>
            <person name="Dittami S.M."/>
            <person name="Gabaldon T."/>
            <person name="Gachon C.M."/>
            <person name="Groisillier A."/>
            <person name="Herve C."/>
            <person name="Jabbari K."/>
            <person name="Katinka M."/>
            <person name="Kloareg B."/>
            <person name="Kowalczyk N."/>
            <person name="Labadie K."/>
            <person name="Leblanc C."/>
            <person name="Lopez P.J."/>
            <person name="McLachlan D.H."/>
            <person name="Meslet-Cladiere L."/>
            <person name="Moustafa A."/>
            <person name="Nehr Z."/>
            <person name="Nyvall Collen P."/>
            <person name="Panaud O."/>
            <person name="Partensky F."/>
            <person name="Poulain J."/>
            <person name="Rensing S.A."/>
            <person name="Rousvoal S."/>
            <person name="Samson G."/>
            <person name="Symeonidi A."/>
            <person name="Weissenbach J."/>
            <person name="Zambounis A."/>
            <person name="Wincker P."/>
            <person name="Boyen C."/>
        </authorList>
    </citation>
    <scope>NUCLEOTIDE SEQUENCE [LARGE SCALE GENOMIC DNA]</scope>
    <source>
        <strain evidence="12">cv. Stackhouse</strain>
    </source>
</reference>
<gene>
    <name evidence="11" type="ORF">CHC_T00007926001</name>
</gene>
<dbReference type="GeneID" id="17320073"/>
<evidence type="ECO:0000256" key="4">
    <source>
        <dbReference type="ARBA" id="ARBA00023002"/>
    </source>
</evidence>
<feature type="domain" description="GCK" evidence="10">
    <location>
        <begin position="153"/>
        <end position="202"/>
    </location>
</feature>
<dbReference type="InterPro" id="IPR039289">
    <property type="entry name" value="CHCHD4"/>
</dbReference>
<dbReference type="OrthoDB" id="7481291at2759"/>
<dbReference type="Pfam" id="PF07802">
    <property type="entry name" value="GCK"/>
    <property type="match status" value="1"/>
</dbReference>
<dbReference type="Proteomes" id="UP000012073">
    <property type="component" value="Unassembled WGS sequence"/>
</dbReference>
<feature type="region of interest" description="Disordered" evidence="9">
    <location>
        <begin position="119"/>
        <end position="139"/>
    </location>
</feature>
<comment type="subcellular location">
    <subcellularLocation>
        <location evidence="1">Mitochondrion</location>
    </subcellularLocation>
</comment>
<feature type="compositionally biased region" description="Low complexity" evidence="9">
    <location>
        <begin position="55"/>
        <end position="65"/>
    </location>
</feature>
<name>S0F2S5_CHOCR</name>
<keyword evidence="7" id="KW-1015">Disulfide bond</keyword>
<dbReference type="EMBL" id="HG001523">
    <property type="protein sequence ID" value="CDF77416.1"/>
    <property type="molecule type" value="Genomic_DNA"/>
</dbReference>
<evidence type="ECO:0000256" key="9">
    <source>
        <dbReference type="SAM" id="MobiDB-lite"/>
    </source>
</evidence>
<dbReference type="GO" id="GO:0005758">
    <property type="term" value="C:mitochondrial intermembrane space"/>
    <property type="evidence" value="ECO:0007669"/>
    <property type="project" value="TreeGrafter"/>
</dbReference>